<dbReference type="RefSeq" id="WP_072900458.1">
    <property type="nucleotide sequence ID" value="NZ_FQXB01000001.1"/>
</dbReference>
<name>A0A1M5NGA0_9RHOB</name>
<dbReference type="Proteomes" id="UP000184074">
    <property type="component" value="Unassembled WGS sequence"/>
</dbReference>
<dbReference type="GO" id="GO:0009061">
    <property type="term" value="P:anaerobic respiration"/>
    <property type="evidence" value="ECO:0007669"/>
    <property type="project" value="TreeGrafter"/>
</dbReference>
<comment type="similarity">
    <text evidence="2">Belongs to the prokaryotic molybdopterin-containing oxidoreductase family.</text>
</comment>
<gene>
    <name evidence="8" type="ORF">SAMN05444003_1398</name>
</gene>
<dbReference type="InterPro" id="IPR006657">
    <property type="entry name" value="MoPterin_dinucl-bd_dom"/>
</dbReference>
<dbReference type="Gene3D" id="3.90.55.10">
    <property type="entry name" value="Dimethylsulfoxide Reductase, domain 3"/>
    <property type="match status" value="1"/>
</dbReference>
<dbReference type="EMBL" id="FQXB01000001">
    <property type="protein sequence ID" value="SHG88497.1"/>
    <property type="molecule type" value="Genomic_DNA"/>
</dbReference>
<sequence length="755" mass="83133">MKYTAAHWGAYQFNDGDTDLTPLTGDPAPSRIGKGWVSAVRNLDTRVLKPAVRKGWLEGDGGAHRCNDSFVEVSWDRALDLVSREMARVREVHGDSAIFGGSYGWSSSGRFHHAQSQMRRFLSLGGGFTSSRETYSHAAAEVLFPHILGMKNTAFQDQVTAQPLVSEHCEIMLAFGGISARTAQVMSAGNSYHEVGPWIDELDAKGVRVITISPEKGEAKGEWWAIKPGTDTALILALTYEIVAAGKHDRPFLDRYTSGWDHFENYLVGRSDGLPKTAEWAAQICDLPSDQIKALAADLMRSKSMISMTWSMQRADHGEQPIWAGLVLACALGQIGQPGTGYAFGYGSTSPVGRAAKLFPWPSFPVPINPVSEFIPVARITDCLNAPGEPYRYNLTTRTYPDIRLIWWSGGNPFHHHQDLCKLEAAWCKPETIITNEHSWTATARRADIVLPATTPLERNDMMLNRRDPTLLYMSKMMEPAGQARHDFDIFSELSDRMGFGPLFTKGLDEEAWQANMWARCETVAKQHGFELPEWEAFKDIGRFDIPDAGEQRIALKGFIDDPEGEALGSETGKITVSNQSFAGEEMNDCFGHPAWIEPTEGIALEANEYHLITGQPDTRLHSQNDMGDESLGSKIDGREVATLHPEAAARIGVVAGDVIRLYNARGACLAGVMIREVLRSDCISLPTGAWYDPQIVDGDYLEVHGNPNALTLDKGCSELSQGNAAHTCVVRAEKWSKPLPDLTVSGPPRFVTEA</sequence>
<dbReference type="GO" id="GO:0009055">
    <property type="term" value="F:electron transfer activity"/>
    <property type="evidence" value="ECO:0007669"/>
    <property type="project" value="TreeGrafter"/>
</dbReference>
<protein>
    <submittedName>
        <fullName evidence="8">Biotin/methionine sulfoxide reductase</fullName>
    </submittedName>
</protein>
<dbReference type="InterPro" id="IPR006655">
    <property type="entry name" value="Mopterin_OxRdtase_prok_CS"/>
</dbReference>
<dbReference type="GO" id="GO:0016491">
    <property type="term" value="F:oxidoreductase activity"/>
    <property type="evidence" value="ECO:0007669"/>
    <property type="project" value="UniProtKB-KW"/>
</dbReference>
<organism evidence="8 9">
    <name type="scientific">Cognatiyoonia sediminum</name>
    <dbReference type="NCBI Taxonomy" id="1508389"/>
    <lineage>
        <taxon>Bacteria</taxon>
        <taxon>Pseudomonadati</taxon>
        <taxon>Pseudomonadota</taxon>
        <taxon>Alphaproteobacteria</taxon>
        <taxon>Rhodobacterales</taxon>
        <taxon>Paracoccaceae</taxon>
        <taxon>Cognatiyoonia</taxon>
    </lineage>
</organism>
<evidence type="ECO:0000256" key="2">
    <source>
        <dbReference type="ARBA" id="ARBA00010312"/>
    </source>
</evidence>
<dbReference type="InterPro" id="IPR009010">
    <property type="entry name" value="Asp_de-COase-like_dom_sf"/>
</dbReference>
<dbReference type="Pfam" id="PF00384">
    <property type="entry name" value="Molybdopterin"/>
    <property type="match status" value="1"/>
</dbReference>
<dbReference type="GO" id="GO:0043546">
    <property type="term" value="F:molybdopterin cofactor binding"/>
    <property type="evidence" value="ECO:0007669"/>
    <property type="project" value="InterPro"/>
</dbReference>
<dbReference type="Pfam" id="PF01568">
    <property type="entry name" value="Molydop_binding"/>
    <property type="match status" value="1"/>
</dbReference>
<proteinExistence type="inferred from homology"/>
<evidence type="ECO:0000256" key="3">
    <source>
        <dbReference type="ARBA" id="ARBA00022505"/>
    </source>
</evidence>
<feature type="domain" description="Molybdopterin oxidoreductase" evidence="6">
    <location>
        <begin position="46"/>
        <end position="497"/>
    </location>
</feature>
<dbReference type="Gene3D" id="3.40.228.10">
    <property type="entry name" value="Dimethylsulfoxide Reductase, domain 2"/>
    <property type="match status" value="1"/>
</dbReference>
<dbReference type="SUPFAM" id="SSF50692">
    <property type="entry name" value="ADC-like"/>
    <property type="match status" value="1"/>
</dbReference>
<dbReference type="PANTHER" id="PTHR43742:SF10">
    <property type="entry name" value="TRIMETHYLAMINE-N-OXIDE REDUCTASE 2"/>
    <property type="match status" value="1"/>
</dbReference>
<keyword evidence="3" id="KW-0500">Molybdenum</keyword>
<feature type="domain" description="Molybdopterin dinucleotide-binding" evidence="7">
    <location>
        <begin position="610"/>
        <end position="729"/>
    </location>
</feature>
<dbReference type="STRING" id="1508389.SAMN05444003_1398"/>
<reference evidence="8 9" key="1">
    <citation type="submission" date="2016-11" db="EMBL/GenBank/DDBJ databases">
        <authorList>
            <person name="Jaros S."/>
            <person name="Januszkiewicz K."/>
            <person name="Wedrychowicz H."/>
        </authorList>
    </citation>
    <scope>NUCLEOTIDE SEQUENCE [LARGE SCALE GENOMIC DNA]</scope>
    <source>
        <strain evidence="8 9">DSM 28715</strain>
    </source>
</reference>
<dbReference type="PANTHER" id="PTHR43742">
    <property type="entry name" value="TRIMETHYLAMINE-N-OXIDE REDUCTASE"/>
    <property type="match status" value="1"/>
</dbReference>
<evidence type="ECO:0000259" key="6">
    <source>
        <dbReference type="Pfam" id="PF00384"/>
    </source>
</evidence>
<evidence type="ECO:0000259" key="7">
    <source>
        <dbReference type="Pfam" id="PF01568"/>
    </source>
</evidence>
<dbReference type="Gene3D" id="2.40.40.20">
    <property type="match status" value="1"/>
</dbReference>
<evidence type="ECO:0000313" key="8">
    <source>
        <dbReference type="EMBL" id="SHG88497.1"/>
    </source>
</evidence>
<dbReference type="GO" id="GO:0030151">
    <property type="term" value="F:molybdenum ion binding"/>
    <property type="evidence" value="ECO:0007669"/>
    <property type="project" value="TreeGrafter"/>
</dbReference>
<dbReference type="InterPro" id="IPR050612">
    <property type="entry name" value="Prok_Mopterin_Oxidored"/>
</dbReference>
<dbReference type="Gene3D" id="3.40.50.740">
    <property type="match status" value="1"/>
</dbReference>
<evidence type="ECO:0000256" key="1">
    <source>
        <dbReference type="ARBA" id="ARBA00001942"/>
    </source>
</evidence>
<keyword evidence="9" id="KW-1185">Reference proteome</keyword>
<evidence type="ECO:0000256" key="4">
    <source>
        <dbReference type="ARBA" id="ARBA00022723"/>
    </source>
</evidence>
<dbReference type="InterPro" id="IPR006656">
    <property type="entry name" value="Mopterin_OxRdtase"/>
</dbReference>
<evidence type="ECO:0000256" key="5">
    <source>
        <dbReference type="ARBA" id="ARBA00023002"/>
    </source>
</evidence>
<keyword evidence="4" id="KW-0479">Metal-binding</keyword>
<dbReference type="GO" id="GO:0030288">
    <property type="term" value="C:outer membrane-bounded periplasmic space"/>
    <property type="evidence" value="ECO:0007669"/>
    <property type="project" value="TreeGrafter"/>
</dbReference>
<keyword evidence="5" id="KW-0560">Oxidoreductase</keyword>
<accession>A0A1M5NGA0</accession>
<evidence type="ECO:0000313" key="9">
    <source>
        <dbReference type="Proteomes" id="UP000184074"/>
    </source>
</evidence>
<dbReference type="AlphaFoldDB" id="A0A1M5NGA0"/>
<dbReference type="SUPFAM" id="SSF53706">
    <property type="entry name" value="Formate dehydrogenase/DMSO reductase, domains 1-3"/>
    <property type="match status" value="1"/>
</dbReference>
<dbReference type="PROSITE" id="PS00490">
    <property type="entry name" value="MOLYBDOPTERIN_PROK_2"/>
    <property type="match status" value="1"/>
</dbReference>
<comment type="cofactor">
    <cofactor evidence="1">
        <name>Mo-bis(molybdopterin guanine dinucleotide)</name>
        <dbReference type="ChEBI" id="CHEBI:60539"/>
    </cofactor>
</comment>